<accession>A0A8S3T8B8</accession>
<keyword evidence="2 5" id="KW-0863">Zinc-finger</keyword>
<dbReference type="PROSITE" id="PS50950">
    <property type="entry name" value="ZF_THAP"/>
    <property type="match status" value="1"/>
</dbReference>
<gene>
    <name evidence="8" type="ORF">MEDL_42663</name>
</gene>
<evidence type="ECO:0000259" key="7">
    <source>
        <dbReference type="PROSITE" id="PS50950"/>
    </source>
</evidence>
<reference evidence="8" key="1">
    <citation type="submission" date="2021-03" db="EMBL/GenBank/DDBJ databases">
        <authorList>
            <person name="Bekaert M."/>
        </authorList>
    </citation>
    <scope>NUCLEOTIDE SEQUENCE</scope>
</reference>
<keyword evidence="3" id="KW-0862">Zinc</keyword>
<evidence type="ECO:0000256" key="3">
    <source>
        <dbReference type="ARBA" id="ARBA00022833"/>
    </source>
</evidence>
<keyword evidence="1" id="KW-0479">Metal-binding</keyword>
<dbReference type="OrthoDB" id="6127265at2759"/>
<evidence type="ECO:0000256" key="1">
    <source>
        <dbReference type="ARBA" id="ARBA00022723"/>
    </source>
</evidence>
<keyword evidence="4 5" id="KW-0238">DNA-binding</keyword>
<dbReference type="AlphaFoldDB" id="A0A8S3T8B8"/>
<evidence type="ECO:0000256" key="4">
    <source>
        <dbReference type="ARBA" id="ARBA00023125"/>
    </source>
</evidence>
<dbReference type="Proteomes" id="UP000683360">
    <property type="component" value="Unassembled WGS sequence"/>
</dbReference>
<sequence>MRNVSGQRHVIPDKSLNRENINKVTNNMVKRCVWGTCNSDDRYKDKPHMSGVEFFPIPKPKTRMQETLQWVKACGRKNYTVANVNKHAYVCSKHFIDGRPTAMHPYPIIATLSNQVVHKSRKLPFDRAMTKTIMTTPTKTQTEVWMDVQAYVTVDNNTPTDQPLQATAHSCEELKGDHSYTKPVEQKVKIQTNSVSVQTEISFDDMSPYSDGCFKDRGELKRQFIMDDIFKSDKTCKFYTGDENLHNLIKEIQAENREIKLVLQNLEKVTMGMKIDMDSIREENAKIKSLCNLEHGRPSPYRKLYENAQNGRSHNVQVPFNNRSTTHEKALDAQKKRLLKQRLP</sequence>
<evidence type="ECO:0000313" key="9">
    <source>
        <dbReference type="Proteomes" id="UP000683360"/>
    </source>
</evidence>
<evidence type="ECO:0000313" key="8">
    <source>
        <dbReference type="EMBL" id="CAG2229898.1"/>
    </source>
</evidence>
<organism evidence="8 9">
    <name type="scientific">Mytilus edulis</name>
    <name type="common">Blue mussel</name>
    <dbReference type="NCBI Taxonomy" id="6550"/>
    <lineage>
        <taxon>Eukaryota</taxon>
        <taxon>Metazoa</taxon>
        <taxon>Spiralia</taxon>
        <taxon>Lophotrochozoa</taxon>
        <taxon>Mollusca</taxon>
        <taxon>Bivalvia</taxon>
        <taxon>Autobranchia</taxon>
        <taxon>Pteriomorphia</taxon>
        <taxon>Mytilida</taxon>
        <taxon>Mytiloidea</taxon>
        <taxon>Mytilidae</taxon>
        <taxon>Mytilinae</taxon>
        <taxon>Mytilus</taxon>
    </lineage>
</organism>
<keyword evidence="9" id="KW-1185">Reference proteome</keyword>
<evidence type="ECO:0000256" key="2">
    <source>
        <dbReference type="ARBA" id="ARBA00022771"/>
    </source>
</evidence>
<dbReference type="EMBL" id="CAJPWZ010002038">
    <property type="protein sequence ID" value="CAG2229898.1"/>
    <property type="molecule type" value="Genomic_DNA"/>
</dbReference>
<evidence type="ECO:0000256" key="6">
    <source>
        <dbReference type="SAM" id="MobiDB-lite"/>
    </source>
</evidence>
<name>A0A8S3T8B8_MYTED</name>
<dbReference type="GO" id="GO:0008270">
    <property type="term" value="F:zinc ion binding"/>
    <property type="evidence" value="ECO:0007669"/>
    <property type="project" value="UniProtKB-KW"/>
</dbReference>
<feature type="region of interest" description="Disordered" evidence="6">
    <location>
        <begin position="308"/>
        <end position="330"/>
    </location>
</feature>
<dbReference type="Pfam" id="PF05485">
    <property type="entry name" value="THAP"/>
    <property type="match status" value="1"/>
</dbReference>
<protein>
    <recommendedName>
        <fullName evidence="7">THAP-type domain-containing protein</fullName>
    </recommendedName>
</protein>
<feature type="domain" description="THAP-type" evidence="7">
    <location>
        <begin position="28"/>
        <end position="110"/>
    </location>
</feature>
<dbReference type="SUPFAM" id="SSF57716">
    <property type="entry name" value="Glucocorticoid receptor-like (DNA-binding domain)"/>
    <property type="match status" value="1"/>
</dbReference>
<comment type="caution">
    <text evidence="8">The sequence shown here is derived from an EMBL/GenBank/DDBJ whole genome shotgun (WGS) entry which is preliminary data.</text>
</comment>
<proteinExistence type="predicted"/>
<dbReference type="InterPro" id="IPR006612">
    <property type="entry name" value="THAP_Znf"/>
</dbReference>
<evidence type="ECO:0000256" key="5">
    <source>
        <dbReference type="PROSITE-ProRule" id="PRU00309"/>
    </source>
</evidence>
<feature type="compositionally biased region" description="Polar residues" evidence="6">
    <location>
        <begin position="308"/>
        <end position="324"/>
    </location>
</feature>
<dbReference type="GO" id="GO:0003677">
    <property type="term" value="F:DNA binding"/>
    <property type="evidence" value="ECO:0007669"/>
    <property type="project" value="UniProtKB-UniRule"/>
</dbReference>